<dbReference type="Proteomes" id="UP000235145">
    <property type="component" value="Unassembled WGS sequence"/>
</dbReference>
<reference evidence="1 2" key="1">
    <citation type="journal article" date="2017" name="Nat. Commun.">
        <title>Genome assembly with in vitro proximity ligation data and whole-genome triplication in lettuce.</title>
        <authorList>
            <person name="Reyes-Chin-Wo S."/>
            <person name="Wang Z."/>
            <person name="Yang X."/>
            <person name="Kozik A."/>
            <person name="Arikit S."/>
            <person name="Song C."/>
            <person name="Xia L."/>
            <person name="Froenicke L."/>
            <person name="Lavelle D.O."/>
            <person name="Truco M.J."/>
            <person name="Xia R."/>
            <person name="Zhu S."/>
            <person name="Xu C."/>
            <person name="Xu H."/>
            <person name="Xu X."/>
            <person name="Cox K."/>
            <person name="Korf I."/>
            <person name="Meyers B.C."/>
            <person name="Michelmore R.W."/>
        </authorList>
    </citation>
    <scope>NUCLEOTIDE SEQUENCE [LARGE SCALE GENOMIC DNA]</scope>
    <source>
        <strain evidence="2">cv. Salinas</strain>
        <tissue evidence="1">Seedlings</tissue>
    </source>
</reference>
<keyword evidence="2" id="KW-1185">Reference proteome</keyword>
<dbReference type="AlphaFoldDB" id="A0A9R1WBH1"/>
<organism evidence="1 2">
    <name type="scientific">Lactuca sativa</name>
    <name type="common">Garden lettuce</name>
    <dbReference type="NCBI Taxonomy" id="4236"/>
    <lineage>
        <taxon>Eukaryota</taxon>
        <taxon>Viridiplantae</taxon>
        <taxon>Streptophyta</taxon>
        <taxon>Embryophyta</taxon>
        <taxon>Tracheophyta</taxon>
        <taxon>Spermatophyta</taxon>
        <taxon>Magnoliopsida</taxon>
        <taxon>eudicotyledons</taxon>
        <taxon>Gunneridae</taxon>
        <taxon>Pentapetalae</taxon>
        <taxon>asterids</taxon>
        <taxon>campanulids</taxon>
        <taxon>Asterales</taxon>
        <taxon>Asteraceae</taxon>
        <taxon>Cichorioideae</taxon>
        <taxon>Cichorieae</taxon>
        <taxon>Lactucinae</taxon>
        <taxon>Lactuca</taxon>
    </lineage>
</organism>
<gene>
    <name evidence="1" type="ORF">LSAT_V11C200053910</name>
</gene>
<comment type="caution">
    <text evidence="1">The sequence shown here is derived from an EMBL/GenBank/DDBJ whole genome shotgun (WGS) entry which is preliminary data.</text>
</comment>
<evidence type="ECO:0000313" key="2">
    <source>
        <dbReference type="Proteomes" id="UP000235145"/>
    </source>
</evidence>
<accession>A0A9R1WBH1</accession>
<protein>
    <submittedName>
        <fullName evidence="1">Uncharacterized protein</fullName>
    </submittedName>
</protein>
<proteinExistence type="predicted"/>
<evidence type="ECO:0000313" key="1">
    <source>
        <dbReference type="EMBL" id="KAJ0223597.1"/>
    </source>
</evidence>
<name>A0A9R1WBH1_LACSA</name>
<sequence>MHGSTTATVITQVTVLFSRNAKRRGTLLVIAGAQHLQQSISKQILEQVVVKKESVMMWRRCTYQERMSKVKELRRHRTWQGVCHQKRRCYPGPFSCIWYVSHR</sequence>
<dbReference type="EMBL" id="NBSK02000002">
    <property type="protein sequence ID" value="KAJ0223597.1"/>
    <property type="molecule type" value="Genomic_DNA"/>
</dbReference>